<comment type="caution">
    <text evidence="1">The sequence shown here is derived from an EMBL/GenBank/DDBJ whole genome shotgun (WGS) entry which is preliminary data.</text>
</comment>
<dbReference type="PANTHER" id="PTHR46758:SF2">
    <property type="entry name" value="OJ1485_B09.11 PROTEIN"/>
    <property type="match status" value="1"/>
</dbReference>
<protein>
    <submittedName>
        <fullName evidence="1">Uncharacterized protein</fullName>
    </submittedName>
</protein>
<evidence type="ECO:0000313" key="2">
    <source>
        <dbReference type="Proteomes" id="UP000447434"/>
    </source>
</evidence>
<reference evidence="2" key="1">
    <citation type="journal article" date="2020" name="Nat. Commun.">
        <title>Genome sequence of the cluster root forming white lupin.</title>
        <authorList>
            <person name="Hufnagel B."/>
            <person name="Marques A."/>
            <person name="Soriano A."/>
            <person name="Marques L."/>
            <person name="Divol F."/>
            <person name="Doumas P."/>
            <person name="Sallet E."/>
            <person name="Mancinotti D."/>
            <person name="Carrere S."/>
            <person name="Marande W."/>
            <person name="Arribat S."/>
            <person name="Keller J."/>
            <person name="Huneau C."/>
            <person name="Blein T."/>
            <person name="Aime D."/>
            <person name="Laguerre M."/>
            <person name="Taylor J."/>
            <person name="Schubert V."/>
            <person name="Nelson M."/>
            <person name="Geu-Flores F."/>
            <person name="Crespi M."/>
            <person name="Gallardo-Guerrero K."/>
            <person name="Delaux P.-M."/>
            <person name="Salse J."/>
            <person name="Berges H."/>
            <person name="Guyot R."/>
            <person name="Gouzy J."/>
            <person name="Peret B."/>
        </authorList>
    </citation>
    <scope>NUCLEOTIDE SEQUENCE [LARGE SCALE GENOMIC DNA]</scope>
    <source>
        <strain evidence="2">cv. Amiga</strain>
    </source>
</reference>
<dbReference type="InterPro" id="IPR044508">
    <property type="entry name" value="At5g50450/At1g67340-like"/>
</dbReference>
<name>A0A6A4NAG8_LUPAL</name>
<evidence type="ECO:0000313" key="1">
    <source>
        <dbReference type="EMBL" id="KAE9587825.1"/>
    </source>
</evidence>
<gene>
    <name evidence="1" type="ORF">Lalb_Chr23g0278061</name>
</gene>
<dbReference type="Proteomes" id="UP000447434">
    <property type="component" value="Chromosome 23"/>
</dbReference>
<dbReference type="AlphaFoldDB" id="A0A6A4NAG8"/>
<keyword evidence="2" id="KW-1185">Reference proteome</keyword>
<proteinExistence type="predicted"/>
<accession>A0A6A4NAG8</accession>
<organism evidence="1 2">
    <name type="scientific">Lupinus albus</name>
    <name type="common">White lupine</name>
    <name type="synonym">Lupinus termis</name>
    <dbReference type="NCBI Taxonomy" id="3870"/>
    <lineage>
        <taxon>Eukaryota</taxon>
        <taxon>Viridiplantae</taxon>
        <taxon>Streptophyta</taxon>
        <taxon>Embryophyta</taxon>
        <taxon>Tracheophyta</taxon>
        <taxon>Spermatophyta</taxon>
        <taxon>Magnoliopsida</taxon>
        <taxon>eudicotyledons</taxon>
        <taxon>Gunneridae</taxon>
        <taxon>Pentapetalae</taxon>
        <taxon>rosids</taxon>
        <taxon>fabids</taxon>
        <taxon>Fabales</taxon>
        <taxon>Fabaceae</taxon>
        <taxon>Papilionoideae</taxon>
        <taxon>50 kb inversion clade</taxon>
        <taxon>genistoids sensu lato</taxon>
        <taxon>core genistoids</taxon>
        <taxon>Genisteae</taxon>
        <taxon>Lupinus</taxon>
    </lineage>
</organism>
<dbReference type="EMBL" id="WOCE01000023">
    <property type="protein sequence ID" value="KAE9587825.1"/>
    <property type="molecule type" value="Genomic_DNA"/>
</dbReference>
<sequence>MGVVIDQKCNSVCIQSQEHNIDFFHSLHDDLVLTILSKLSSTSTTPSDFITVLITCSKTFAVKAKKWCDSSHHFLKQCSDAGNIHGQYPFFFV</sequence>
<dbReference type="PANTHER" id="PTHR46758">
    <property type="entry name" value="MYND DOMAIN-CONTAINING"/>
    <property type="match status" value="1"/>
</dbReference>